<accession>A0A7X0TT20</accession>
<dbReference type="AlphaFoldDB" id="A0A7X0TT20"/>
<dbReference type="EMBL" id="JACHHU010000007">
    <property type="protein sequence ID" value="MBB6542777.1"/>
    <property type="molecule type" value="Genomic_DNA"/>
</dbReference>
<reference evidence="3 4" key="1">
    <citation type="submission" date="2020-08" db="EMBL/GenBank/DDBJ databases">
        <title>Genomic Encyclopedia of Type Strains, Phase IV (KMG-IV): sequencing the most valuable type-strain genomes for metagenomic binning, comparative biology and taxonomic classification.</title>
        <authorList>
            <person name="Goeker M."/>
        </authorList>
    </citation>
    <scope>NUCLEOTIDE SEQUENCE [LARGE SCALE GENOMIC DNA]</scope>
    <source>
        <strain evidence="3 4">DSM 26287</strain>
    </source>
</reference>
<dbReference type="SUPFAM" id="SSF53756">
    <property type="entry name" value="UDP-Glycosyltransferase/glycogen phosphorylase"/>
    <property type="match status" value="1"/>
</dbReference>
<name>A0A7X0TT20_9GAMM</name>
<sequence length="387" mass="43931">MKVVLGCDPLLQPLTGIGHYTNNLGKLIKEHEQIEELKFFAHGKFFSDPIVNYDSPEKNTDSQSTSFARIRNKLATFQSVVKAYQLLQPIVTKSALKRYGSYIFHSPNFILPNFDGKKVVTIHDLSTLIYPEFHPKVRVDFVNQAILHSLDTADHIITDSLFIKNELLSKFSVNKKKVSAVHLGADPQYYPRTKSDCECILEQYQLEYGQYFLFVSTLEPRKNLEGLLDAFMLYREKYTNGLPLILIGGLGWNNQRIVKKIEKLTSRGWGKYLGYIHQQHIPILYSAAAALLFPSVYEGFGLPVLEAMQSGIPVLTSKNSSMQEITQENAALINFDDIYDMMLAIERLAIDSEWTSLLIQGGLARARDFSWDKCANETVGVYKLVSK</sequence>
<dbReference type="PANTHER" id="PTHR46401:SF2">
    <property type="entry name" value="GLYCOSYLTRANSFERASE WBBK-RELATED"/>
    <property type="match status" value="1"/>
</dbReference>
<comment type="caution">
    <text evidence="3">The sequence shown here is derived from an EMBL/GenBank/DDBJ whole genome shotgun (WGS) entry which is preliminary data.</text>
</comment>
<dbReference type="GO" id="GO:0016757">
    <property type="term" value="F:glycosyltransferase activity"/>
    <property type="evidence" value="ECO:0007669"/>
    <property type="project" value="UniProtKB-KW"/>
</dbReference>
<gene>
    <name evidence="3" type="ORF">HNQ55_001277</name>
</gene>
<evidence type="ECO:0000256" key="1">
    <source>
        <dbReference type="ARBA" id="ARBA00022679"/>
    </source>
</evidence>
<dbReference type="Pfam" id="PF00534">
    <property type="entry name" value="Glycos_transf_1"/>
    <property type="match status" value="1"/>
</dbReference>
<protein>
    <submittedName>
        <fullName evidence="3">Alpha-1,3-rhamnosyl/mannosyltransferase</fullName>
        <ecNumber evidence="3">2.4.1.-</ecNumber>
    </submittedName>
</protein>
<dbReference type="Proteomes" id="UP000537141">
    <property type="component" value="Unassembled WGS sequence"/>
</dbReference>
<dbReference type="PANTHER" id="PTHR46401">
    <property type="entry name" value="GLYCOSYLTRANSFERASE WBBK-RELATED"/>
    <property type="match status" value="1"/>
</dbReference>
<dbReference type="EC" id="2.4.1.-" evidence="3"/>
<evidence type="ECO:0000313" key="4">
    <source>
        <dbReference type="Proteomes" id="UP000537141"/>
    </source>
</evidence>
<evidence type="ECO:0000259" key="2">
    <source>
        <dbReference type="Pfam" id="PF00534"/>
    </source>
</evidence>
<dbReference type="CDD" id="cd03809">
    <property type="entry name" value="GT4_MtfB-like"/>
    <property type="match status" value="1"/>
</dbReference>
<organism evidence="3 4">
    <name type="scientific">Thalassotalea piscium</name>
    <dbReference type="NCBI Taxonomy" id="1230533"/>
    <lineage>
        <taxon>Bacteria</taxon>
        <taxon>Pseudomonadati</taxon>
        <taxon>Pseudomonadota</taxon>
        <taxon>Gammaproteobacteria</taxon>
        <taxon>Alteromonadales</taxon>
        <taxon>Colwelliaceae</taxon>
        <taxon>Thalassotalea</taxon>
    </lineage>
</organism>
<keyword evidence="4" id="KW-1185">Reference proteome</keyword>
<dbReference type="InterPro" id="IPR001296">
    <property type="entry name" value="Glyco_trans_1"/>
</dbReference>
<keyword evidence="3" id="KW-0328">Glycosyltransferase</keyword>
<dbReference type="RefSeq" id="WP_184423586.1">
    <property type="nucleotide sequence ID" value="NZ_AP027362.1"/>
</dbReference>
<dbReference type="Gene3D" id="3.40.50.2000">
    <property type="entry name" value="Glycogen Phosphorylase B"/>
    <property type="match status" value="2"/>
</dbReference>
<feature type="domain" description="Glycosyl transferase family 1" evidence="2">
    <location>
        <begin position="210"/>
        <end position="351"/>
    </location>
</feature>
<proteinExistence type="predicted"/>
<evidence type="ECO:0000313" key="3">
    <source>
        <dbReference type="EMBL" id="MBB6542777.1"/>
    </source>
</evidence>
<keyword evidence="1 3" id="KW-0808">Transferase</keyword>